<protein>
    <submittedName>
        <fullName evidence="2">Uncharacterized protein</fullName>
    </submittedName>
</protein>
<evidence type="ECO:0000313" key="3">
    <source>
        <dbReference type="Proteomes" id="UP001220111"/>
    </source>
</evidence>
<gene>
    <name evidence="2" type="ORF">vBPaerPs12_114</name>
</gene>
<reference evidence="2 3" key="1">
    <citation type="submission" date="2022-02" db="EMBL/GenBank/DDBJ databases">
        <authorList>
            <person name="Akremi I."/>
            <person name="Wagemans J."/>
        </authorList>
    </citation>
    <scope>NUCLEOTIDE SEQUENCE [LARGE SCALE GENOMIC DNA]</scope>
</reference>
<dbReference type="Proteomes" id="UP001220111">
    <property type="component" value="Segment"/>
</dbReference>
<evidence type="ECO:0000256" key="1">
    <source>
        <dbReference type="SAM" id="MobiDB-lite"/>
    </source>
</evidence>
<accession>A0AAE9KDK8</accession>
<feature type="compositionally biased region" description="Basic and acidic residues" evidence="1">
    <location>
        <begin position="11"/>
        <end position="31"/>
    </location>
</feature>
<sequence>MTRFPPPVEWSARKENSRKAQSETRRSTKCC</sequence>
<organism evidence="2 3">
    <name type="scientific">Pseudomonas phage vB_Paer_Ps12</name>
    <dbReference type="NCBI Taxonomy" id="2924904"/>
    <lineage>
        <taxon>Viruses</taxon>
        <taxon>Duplodnaviria</taxon>
        <taxon>Heunggongvirae</taxon>
        <taxon>Uroviricota</taxon>
        <taxon>Caudoviricetes</taxon>
        <taxon>Vandenendeviridae</taxon>
        <taxon>Skurskavirinae</taxon>
        <taxon>Pakpunavirus</taxon>
        <taxon>Pakpunavirus Ps12</taxon>
    </lineage>
</organism>
<name>A0AAE9KDK8_9CAUD</name>
<proteinExistence type="predicted"/>
<feature type="region of interest" description="Disordered" evidence="1">
    <location>
        <begin position="1"/>
        <end position="31"/>
    </location>
</feature>
<evidence type="ECO:0000313" key="2">
    <source>
        <dbReference type="EMBL" id="UOL47570.1"/>
    </source>
</evidence>
<dbReference type="EMBL" id="OM870967">
    <property type="protein sequence ID" value="UOL47570.1"/>
    <property type="molecule type" value="Genomic_DNA"/>
</dbReference>
<keyword evidence="3" id="KW-1185">Reference proteome</keyword>